<gene>
    <name evidence="2" type="ORF">OdinLCB4_004710</name>
</gene>
<keyword evidence="2" id="KW-0032">Aminotransferase</keyword>
<dbReference type="Gene3D" id="3.90.1150.10">
    <property type="entry name" value="Aspartate Aminotransferase, domain 1"/>
    <property type="match status" value="1"/>
</dbReference>
<evidence type="ECO:0000313" key="2">
    <source>
        <dbReference type="EMBL" id="WEU39783.1"/>
    </source>
</evidence>
<keyword evidence="1" id="KW-0663">Pyridoxal phosphate</keyword>
<organism evidence="2 3">
    <name type="scientific">Odinarchaeota yellowstonii (strain LCB_4)</name>
    <dbReference type="NCBI Taxonomy" id="1841599"/>
    <lineage>
        <taxon>Archaea</taxon>
        <taxon>Promethearchaeati</taxon>
        <taxon>Candidatus Odinarchaeota</taxon>
        <taxon>Candidatus Odinarchaeia</taxon>
        <taxon>Candidatus Odinarchaeales</taxon>
        <taxon>Candidatus Odinarchaeaceae</taxon>
        <taxon>Candidatus Odinarchaeum</taxon>
    </lineage>
</organism>
<keyword evidence="2" id="KW-0808">Transferase</keyword>
<dbReference type="InterPro" id="IPR015424">
    <property type="entry name" value="PyrdxlP-dep_Trfase"/>
</dbReference>
<dbReference type="Pfam" id="PF01041">
    <property type="entry name" value="DegT_DnrJ_EryC1"/>
    <property type="match status" value="1"/>
</dbReference>
<dbReference type="GO" id="GO:0008483">
    <property type="term" value="F:transaminase activity"/>
    <property type="evidence" value="ECO:0007669"/>
    <property type="project" value="UniProtKB-KW"/>
</dbReference>
<accession>A0AAF0D1D6</accession>
<dbReference type="SUPFAM" id="SSF53383">
    <property type="entry name" value="PLP-dependent transferases"/>
    <property type="match status" value="1"/>
</dbReference>
<evidence type="ECO:0000256" key="1">
    <source>
        <dbReference type="RuleBase" id="RU004508"/>
    </source>
</evidence>
<dbReference type="PANTHER" id="PTHR30244:SF34">
    <property type="entry name" value="DTDP-4-AMINO-4,6-DIDEOXYGALACTOSE TRANSAMINASE"/>
    <property type="match status" value="1"/>
</dbReference>
<sequence>MIPIARPVIQDEEINNVVEVLKSGCLAQGRWVKKFEEDFANYIGVDYAVATVNGTAALDLALKALNIGLGDEVIVSDFSFISTANSILFQNAKPVFADIEEKFFTVNPEDVLDKITRKTKAVICVHLFGQPCDLKALKEICEDHNLFLIEDCAQAHGALYNSMKVGSTGIGCFSFYATKNMTTGEGGMVTTNDRSIMERLRLLVNHGQLEKYVHGVLGYNLRMTDIQGALGVAQLKKLDSLNSKRIKNAEYYNKYIVNPKLIKPVTRANTVHVYHQYVLRVKDRENFINYLNSKDVGTAIHYPSPIHLQPLYQKLNYPPGICPVSTRVSKEVVSIPVHPHLSEDELKYIVETVNKW</sequence>
<reference evidence="2" key="1">
    <citation type="journal article" date="2017" name="Nature">
        <title>Asgard archaea illuminate the origin of eukaryotic cellular complexity.</title>
        <authorList>
            <person name="Zaremba-Niedzwiedzka K."/>
            <person name="Caceres E.F."/>
            <person name="Saw J.H."/>
            <person name="Backstrom D."/>
            <person name="Juzokaite L."/>
            <person name="Vancaester E."/>
            <person name="Seitz K.W."/>
            <person name="Anantharaman K."/>
            <person name="Starnawski P."/>
            <person name="Kjeldsen K.U."/>
            <person name="Scott M.B."/>
            <person name="Nunoura T."/>
            <person name="Banfield J.F."/>
            <person name="Schramm A."/>
            <person name="Baker B.J."/>
            <person name="Spang A."/>
            <person name="Ettema T.J.G."/>
        </authorList>
    </citation>
    <scope>NUCLEOTIDE SEQUENCE</scope>
    <source>
        <strain evidence="2">LCB_4</strain>
    </source>
</reference>
<dbReference type="InterPro" id="IPR015422">
    <property type="entry name" value="PyrdxlP-dep_Trfase_small"/>
</dbReference>
<dbReference type="PIRSF" id="PIRSF000390">
    <property type="entry name" value="PLP_StrS"/>
    <property type="match status" value="1"/>
</dbReference>
<dbReference type="Gene3D" id="3.40.640.10">
    <property type="entry name" value="Type I PLP-dependent aspartate aminotransferase-like (Major domain)"/>
    <property type="match status" value="1"/>
</dbReference>
<name>A0AAF0D1D6_ODILC</name>
<dbReference type="InterPro" id="IPR015421">
    <property type="entry name" value="PyrdxlP-dep_Trfase_major"/>
</dbReference>
<protein>
    <submittedName>
        <fullName evidence="2">DegT/DnrJ/EryC1/StrS family aminotransferase</fullName>
    </submittedName>
</protein>
<dbReference type="CDD" id="cd00616">
    <property type="entry name" value="AHBA_syn"/>
    <property type="match status" value="1"/>
</dbReference>
<comment type="similarity">
    <text evidence="1">Belongs to the DegT/DnrJ/EryC1 family.</text>
</comment>
<dbReference type="GO" id="GO:0000271">
    <property type="term" value="P:polysaccharide biosynthetic process"/>
    <property type="evidence" value="ECO:0007669"/>
    <property type="project" value="TreeGrafter"/>
</dbReference>
<dbReference type="KEGG" id="oyw:OdinLCB4_004710"/>
<evidence type="ECO:0000313" key="3">
    <source>
        <dbReference type="Proteomes" id="UP000186851"/>
    </source>
</evidence>
<dbReference type="AlphaFoldDB" id="A0AAF0D1D6"/>
<proteinExistence type="inferred from homology"/>
<dbReference type="PANTHER" id="PTHR30244">
    <property type="entry name" value="TRANSAMINASE"/>
    <property type="match status" value="1"/>
</dbReference>
<dbReference type="Proteomes" id="UP000186851">
    <property type="component" value="Chromosome"/>
</dbReference>
<dbReference type="EMBL" id="CP091871">
    <property type="protein sequence ID" value="WEU39783.1"/>
    <property type="molecule type" value="Genomic_DNA"/>
</dbReference>
<reference evidence="2" key="2">
    <citation type="journal article" date="2022" name="Nat. Microbiol.">
        <title>A closed Candidatus Odinarchaeum chromosome exposes Asgard archaeal viruses.</title>
        <authorList>
            <person name="Tamarit D."/>
            <person name="Caceres E.F."/>
            <person name="Krupovic M."/>
            <person name="Nijland R."/>
            <person name="Eme L."/>
            <person name="Robinson N.P."/>
            <person name="Ettema T.J.G."/>
        </authorList>
    </citation>
    <scope>NUCLEOTIDE SEQUENCE</scope>
    <source>
        <strain evidence="2">LCB_4</strain>
    </source>
</reference>
<dbReference type="InterPro" id="IPR000653">
    <property type="entry name" value="DegT/StrS_aminotransferase"/>
</dbReference>
<dbReference type="GO" id="GO:0030170">
    <property type="term" value="F:pyridoxal phosphate binding"/>
    <property type="evidence" value="ECO:0007669"/>
    <property type="project" value="TreeGrafter"/>
</dbReference>